<evidence type="ECO:0000313" key="6">
    <source>
        <dbReference type="EMBL" id="MBC6491261.1"/>
    </source>
</evidence>
<keyword evidence="4" id="KW-0874">Quinone</keyword>
<dbReference type="EMBL" id="MBUA01000012">
    <property type="protein sequence ID" value="MBC6491261.1"/>
    <property type="molecule type" value="Genomic_DNA"/>
</dbReference>
<evidence type="ECO:0000256" key="2">
    <source>
        <dbReference type="ARBA" id="ARBA00022448"/>
    </source>
</evidence>
<name>A0ABR7M8J8_9BACT</name>
<proteinExistence type="inferred from homology"/>
<dbReference type="InterPro" id="IPR020396">
    <property type="entry name" value="NADH_UbQ_OxRdtase_CS"/>
</dbReference>
<dbReference type="InterPro" id="IPR001268">
    <property type="entry name" value="NADH_UbQ_OxRdtase_30kDa_su"/>
</dbReference>
<dbReference type="InterPro" id="IPR037232">
    <property type="entry name" value="NADH_quin_OxRdtase_su_C/D-like"/>
</dbReference>
<gene>
    <name evidence="6" type="ORF">BC349_09475</name>
</gene>
<keyword evidence="2 3" id="KW-0813">Transport</keyword>
<protein>
    <recommendedName>
        <fullName evidence="4">NADH-quinone oxidoreductase</fullName>
        <ecNumber evidence="4">7.1.1.-</ecNumber>
    </recommendedName>
</protein>
<dbReference type="RefSeq" id="WP_222840133.1">
    <property type="nucleotide sequence ID" value="NZ_JBHULF010000014.1"/>
</dbReference>
<feature type="domain" description="NADH:ubiquinone oxidoreductase 30kDa subunit" evidence="5">
    <location>
        <begin position="29"/>
        <end position="142"/>
    </location>
</feature>
<keyword evidence="3" id="KW-1278">Translocase</keyword>
<keyword evidence="3" id="KW-0520">NAD</keyword>
<dbReference type="PANTHER" id="PTHR10884">
    <property type="entry name" value="NADH DEHYDROGENASE UBIQUINONE IRON-SULFUR PROTEIN 3"/>
    <property type="match status" value="1"/>
</dbReference>
<comment type="function">
    <text evidence="4">NDH-1 shuttles electrons from NADH, via FMN and iron-sulfur (Fe-S) centers, to quinones in the respiratory chain.</text>
</comment>
<comment type="catalytic activity">
    <reaction evidence="4">
        <text>a quinone + NADH + 5 H(+)(in) = a quinol + NAD(+) + 4 H(+)(out)</text>
        <dbReference type="Rhea" id="RHEA:57888"/>
        <dbReference type="ChEBI" id="CHEBI:15378"/>
        <dbReference type="ChEBI" id="CHEBI:24646"/>
        <dbReference type="ChEBI" id="CHEBI:57540"/>
        <dbReference type="ChEBI" id="CHEBI:57945"/>
        <dbReference type="ChEBI" id="CHEBI:132124"/>
    </reaction>
</comment>
<evidence type="ECO:0000259" key="5">
    <source>
        <dbReference type="Pfam" id="PF00329"/>
    </source>
</evidence>
<evidence type="ECO:0000256" key="1">
    <source>
        <dbReference type="ARBA" id="ARBA00007569"/>
    </source>
</evidence>
<dbReference type="PANTHER" id="PTHR10884:SF14">
    <property type="entry name" value="NADH DEHYDROGENASE [UBIQUINONE] IRON-SULFUR PROTEIN 3, MITOCHONDRIAL"/>
    <property type="match status" value="1"/>
</dbReference>
<evidence type="ECO:0000313" key="7">
    <source>
        <dbReference type="Proteomes" id="UP000765802"/>
    </source>
</evidence>
<evidence type="ECO:0000256" key="4">
    <source>
        <dbReference type="RuleBase" id="RU003582"/>
    </source>
</evidence>
<dbReference type="EC" id="7.1.1.-" evidence="4"/>
<comment type="caution">
    <text evidence="6">The sequence shown here is derived from an EMBL/GenBank/DDBJ whole genome shotgun (WGS) entry which is preliminary data.</text>
</comment>
<keyword evidence="7" id="KW-1185">Reference proteome</keyword>
<sequence>MRTEAFKEYISSILPTASYDESGEWLNVLVTPADWRNLAEKLRHSEHKFDYLFCLTCVDWKTHLTMVYHLSSTDHRETIVIKSNLDRNNPEIETVSDIWRTAEFHEREVYELFGVKFLNHPDLRRLILTDDFEGFPLRKDFEDPVNMIKL</sequence>
<dbReference type="PROSITE" id="PS00542">
    <property type="entry name" value="COMPLEX1_30K"/>
    <property type="match status" value="1"/>
</dbReference>
<evidence type="ECO:0000256" key="3">
    <source>
        <dbReference type="RuleBase" id="RU003456"/>
    </source>
</evidence>
<accession>A0ABR7M8J8</accession>
<dbReference type="Proteomes" id="UP000765802">
    <property type="component" value="Unassembled WGS sequence"/>
</dbReference>
<dbReference type="Pfam" id="PF00329">
    <property type="entry name" value="Complex1_30kDa"/>
    <property type="match status" value="1"/>
</dbReference>
<organism evidence="6 7">
    <name type="scientific">Flavihumibacter stibioxidans</name>
    <dbReference type="NCBI Taxonomy" id="1834163"/>
    <lineage>
        <taxon>Bacteria</taxon>
        <taxon>Pseudomonadati</taxon>
        <taxon>Bacteroidota</taxon>
        <taxon>Chitinophagia</taxon>
        <taxon>Chitinophagales</taxon>
        <taxon>Chitinophagaceae</taxon>
        <taxon>Flavihumibacter</taxon>
    </lineage>
</organism>
<dbReference type="Gene3D" id="3.30.460.80">
    <property type="entry name" value="NADH:ubiquinone oxidoreductase, 30kDa subunit"/>
    <property type="match status" value="1"/>
</dbReference>
<dbReference type="SUPFAM" id="SSF143243">
    <property type="entry name" value="Nqo5-like"/>
    <property type="match status" value="1"/>
</dbReference>
<comment type="similarity">
    <text evidence="1 3">Belongs to the complex I 30 kDa subunit family.</text>
</comment>
<reference evidence="6 7" key="1">
    <citation type="submission" date="2016-07" db="EMBL/GenBank/DDBJ databases">
        <title>Genome analysis of Flavihumibacter stibioxidans YS-17.</title>
        <authorList>
            <person name="Shi K."/>
            <person name="Han Y."/>
            <person name="Wang G."/>
        </authorList>
    </citation>
    <scope>NUCLEOTIDE SEQUENCE [LARGE SCALE GENOMIC DNA]</scope>
    <source>
        <strain evidence="6 7">YS-17</strain>
    </source>
</reference>